<accession>A0A328FDK4</accession>
<dbReference type="PROSITE" id="PS51186">
    <property type="entry name" value="GNAT"/>
    <property type="match status" value="1"/>
</dbReference>
<dbReference type="AlphaFoldDB" id="A0A328FDK4"/>
<dbReference type="Pfam" id="PF13508">
    <property type="entry name" value="Acetyltransf_7"/>
    <property type="match status" value="1"/>
</dbReference>
<dbReference type="Proteomes" id="UP000248798">
    <property type="component" value="Unassembled WGS sequence"/>
</dbReference>
<protein>
    <submittedName>
        <fullName evidence="2">N-acetyltransferase</fullName>
    </submittedName>
</protein>
<reference evidence="3 4" key="1">
    <citation type="submission" date="2018-06" db="EMBL/GenBank/DDBJ databases">
        <title>Complete Genome Sequence of Desulfobacter hydrogenophilus (DSM3380).</title>
        <authorList>
            <person name="Marietou A."/>
            <person name="Schreiber L."/>
            <person name="Marshall I."/>
            <person name="Jorgensen B."/>
        </authorList>
    </citation>
    <scope>NUCLEOTIDE SEQUENCE [LARGE SCALE GENOMIC DNA]</scope>
    <source>
        <strain evidence="3 4">DSM 3380</strain>
    </source>
</reference>
<evidence type="ECO:0000313" key="2">
    <source>
        <dbReference type="EMBL" id="QBH15528.1"/>
    </source>
</evidence>
<evidence type="ECO:0000313" key="3">
    <source>
        <dbReference type="EMBL" id="RAM01512.1"/>
    </source>
</evidence>
<dbReference type="EMBL" id="QLNI01000026">
    <property type="protein sequence ID" value="RAM01512.1"/>
    <property type="molecule type" value="Genomic_DNA"/>
</dbReference>
<evidence type="ECO:0000313" key="4">
    <source>
        <dbReference type="Proteomes" id="UP000248798"/>
    </source>
</evidence>
<dbReference type="Proteomes" id="UP000293902">
    <property type="component" value="Chromosome"/>
</dbReference>
<dbReference type="CDD" id="cd04301">
    <property type="entry name" value="NAT_SF"/>
    <property type="match status" value="1"/>
</dbReference>
<organism evidence="3 4">
    <name type="scientific">Desulfobacter hydrogenophilus</name>
    <dbReference type="NCBI Taxonomy" id="2291"/>
    <lineage>
        <taxon>Bacteria</taxon>
        <taxon>Pseudomonadati</taxon>
        <taxon>Thermodesulfobacteriota</taxon>
        <taxon>Desulfobacteria</taxon>
        <taxon>Desulfobacterales</taxon>
        <taxon>Desulfobacteraceae</taxon>
        <taxon>Desulfobacter</taxon>
    </lineage>
</organism>
<feature type="domain" description="N-acetyltransferase" evidence="1">
    <location>
        <begin position="1"/>
        <end position="92"/>
    </location>
</feature>
<dbReference type="EMBL" id="CP036313">
    <property type="protein sequence ID" value="QBH15528.1"/>
    <property type="molecule type" value="Genomic_DNA"/>
</dbReference>
<dbReference type="OrthoDB" id="273614at2"/>
<proteinExistence type="predicted"/>
<dbReference type="SUPFAM" id="SSF55729">
    <property type="entry name" value="Acyl-CoA N-acyltransferases (Nat)"/>
    <property type="match status" value="1"/>
</dbReference>
<name>A0A328FDK4_9BACT</name>
<dbReference type="GO" id="GO:0016747">
    <property type="term" value="F:acyltransferase activity, transferring groups other than amino-acyl groups"/>
    <property type="evidence" value="ECO:0007669"/>
    <property type="project" value="InterPro"/>
</dbReference>
<dbReference type="Gene3D" id="3.40.630.30">
    <property type="match status" value="1"/>
</dbReference>
<dbReference type="RefSeq" id="WP_111957555.1">
    <property type="nucleotide sequence ID" value="NZ_CP036313.1"/>
</dbReference>
<evidence type="ECO:0000313" key="5">
    <source>
        <dbReference type="Proteomes" id="UP000293902"/>
    </source>
</evidence>
<gene>
    <name evidence="3" type="ORF">DO021_13585</name>
    <name evidence="2" type="ORF">EYB58_05880</name>
</gene>
<reference evidence="2 5" key="2">
    <citation type="submission" date="2019-02" db="EMBL/GenBank/DDBJ databases">
        <title>Complete genome sequence of Desulfobacter hydrogenophilus AcRS1.</title>
        <authorList>
            <person name="Marietou A."/>
            <person name="Lund M.B."/>
            <person name="Marshall I.P.G."/>
            <person name="Schreiber L."/>
            <person name="Jorgensen B."/>
        </authorList>
    </citation>
    <scope>NUCLEOTIDE SEQUENCE [LARGE SCALE GENOMIC DNA]</scope>
    <source>
        <strain evidence="2 5">AcRS1</strain>
    </source>
</reference>
<evidence type="ECO:0000259" key="1">
    <source>
        <dbReference type="PROSITE" id="PS51186"/>
    </source>
</evidence>
<dbReference type="InterPro" id="IPR000182">
    <property type="entry name" value="GNAT_dom"/>
</dbReference>
<sequence>MGGVVISKETNEIAWLAVSQRYRRKSYGRKLIKFAIGNLNLRENIFVQTFDKSVSEEKSARHLYWNFGFTDIQDGGLNPAGVPTVIMQLKETKPI</sequence>
<keyword evidence="5" id="KW-1185">Reference proteome</keyword>
<dbReference type="InterPro" id="IPR016181">
    <property type="entry name" value="Acyl_CoA_acyltransferase"/>
</dbReference>